<evidence type="ECO:0000313" key="1">
    <source>
        <dbReference type="EMBL" id="CUS53006.1"/>
    </source>
</evidence>
<name>A0A161KEB9_9ZZZZ</name>
<sequence>MNAEKRPDTANKSVLLVREAVMTAYSLTGNLSSATELCGELADEDLPQDVQAMAVLTKLHNIAMRRPKH</sequence>
<protein>
    <submittedName>
        <fullName evidence="1">Uncharacterized protein</fullName>
    </submittedName>
</protein>
<dbReference type="AlphaFoldDB" id="A0A161KEB9"/>
<accession>A0A161KEB9</accession>
<proteinExistence type="predicted"/>
<dbReference type="EMBL" id="CZRL01000094">
    <property type="protein sequence ID" value="CUS53006.1"/>
    <property type="molecule type" value="Genomic_DNA"/>
</dbReference>
<gene>
    <name evidence="1" type="ORF">MGWOODY_XGa2694</name>
</gene>
<organism evidence="1">
    <name type="scientific">hydrothermal vent metagenome</name>
    <dbReference type="NCBI Taxonomy" id="652676"/>
    <lineage>
        <taxon>unclassified sequences</taxon>
        <taxon>metagenomes</taxon>
        <taxon>ecological metagenomes</taxon>
    </lineage>
</organism>
<reference evidence="1" key="1">
    <citation type="submission" date="2015-10" db="EMBL/GenBank/DDBJ databases">
        <authorList>
            <person name="Gilbert D.G."/>
        </authorList>
    </citation>
    <scope>NUCLEOTIDE SEQUENCE</scope>
</reference>